<dbReference type="GO" id="GO:0004832">
    <property type="term" value="F:valine-tRNA ligase activity"/>
    <property type="evidence" value="ECO:0007669"/>
    <property type="project" value="UniProtKB-UniRule"/>
</dbReference>
<dbReference type="Gene3D" id="3.40.50.620">
    <property type="entry name" value="HUPs"/>
    <property type="match status" value="2"/>
</dbReference>
<feature type="short sequence motif" description="'HIGH' region" evidence="12">
    <location>
        <begin position="51"/>
        <end position="61"/>
    </location>
</feature>
<evidence type="ECO:0000256" key="3">
    <source>
        <dbReference type="ARBA" id="ARBA00022490"/>
    </source>
</evidence>
<dbReference type="PROSITE" id="PS00178">
    <property type="entry name" value="AA_TRNA_LIGASE_I"/>
    <property type="match status" value="1"/>
</dbReference>
<keyword evidence="4 12" id="KW-0436">Ligase</keyword>
<evidence type="ECO:0000256" key="6">
    <source>
        <dbReference type="ARBA" id="ARBA00022840"/>
    </source>
</evidence>
<dbReference type="eggNOG" id="COG0525">
    <property type="taxonomic scope" value="Bacteria"/>
</dbReference>
<dbReference type="Pfam" id="PF10458">
    <property type="entry name" value="Val_tRNA-synt_C"/>
    <property type="match status" value="1"/>
</dbReference>
<dbReference type="InterPro" id="IPR033705">
    <property type="entry name" value="Anticodon_Ia_Val"/>
</dbReference>
<dbReference type="PRINTS" id="PR00986">
    <property type="entry name" value="TRNASYNTHVAL"/>
</dbReference>
<dbReference type="Gene3D" id="1.10.730.10">
    <property type="entry name" value="Isoleucyl-tRNA Synthetase, Domain 1"/>
    <property type="match status" value="1"/>
</dbReference>
<dbReference type="SUPFAM" id="SSF47323">
    <property type="entry name" value="Anticodon-binding domain of a subclass of class I aminoacyl-tRNA synthetases"/>
    <property type="match status" value="1"/>
</dbReference>
<dbReference type="PANTHER" id="PTHR11946">
    <property type="entry name" value="VALYL-TRNA SYNTHETASES"/>
    <property type="match status" value="1"/>
</dbReference>
<dbReference type="NCBIfam" id="TIGR00422">
    <property type="entry name" value="valS"/>
    <property type="match status" value="1"/>
</dbReference>
<evidence type="ECO:0000259" key="14">
    <source>
        <dbReference type="Pfam" id="PF08264"/>
    </source>
</evidence>
<dbReference type="EC" id="6.1.1.9" evidence="12"/>
<dbReference type="Pfam" id="PF00133">
    <property type="entry name" value="tRNA-synt_1"/>
    <property type="match status" value="1"/>
</dbReference>
<keyword evidence="6 12" id="KW-0067">ATP-binding</keyword>
<dbReference type="HAMAP" id="MF_02004">
    <property type="entry name" value="Val_tRNA_synth_type1"/>
    <property type="match status" value="1"/>
</dbReference>
<comment type="domain">
    <text evidence="12">ValRS has two distinct active sites: one for aminoacylation and one for editing. The misactivated threonine is translocated from the active site to the editing site.</text>
</comment>
<evidence type="ECO:0000256" key="11">
    <source>
        <dbReference type="ARBA" id="ARBA00060830"/>
    </source>
</evidence>
<dbReference type="InterPro" id="IPR002303">
    <property type="entry name" value="Valyl-tRNA_ligase"/>
</dbReference>
<dbReference type="Gene3D" id="1.10.287.380">
    <property type="entry name" value="Valyl-tRNA synthetase, C-terminal domain"/>
    <property type="match status" value="1"/>
</dbReference>
<comment type="function">
    <text evidence="12">Catalyzes the attachment of valine to tRNA(Val). As ValRS can inadvertently accommodate and process structurally similar amino acids such as threonine, to avoid such errors, it has a 'posttransfer' editing activity that hydrolyzes mischarged Thr-tRNA(Val) in a tRNA-dependent manner.</text>
</comment>
<evidence type="ECO:0000259" key="13">
    <source>
        <dbReference type="Pfam" id="PF00133"/>
    </source>
</evidence>
<dbReference type="InterPro" id="IPR009080">
    <property type="entry name" value="tRNAsynth_Ia_anticodon-bd"/>
</dbReference>
<dbReference type="Proteomes" id="UP000004095">
    <property type="component" value="Unassembled WGS sequence"/>
</dbReference>
<name>A1ZWD4_MICM2</name>
<dbReference type="Pfam" id="PF08264">
    <property type="entry name" value="Anticodon_1"/>
    <property type="match status" value="1"/>
</dbReference>
<keyword evidence="3 12" id="KW-0963">Cytoplasm</keyword>
<evidence type="ECO:0000256" key="10">
    <source>
        <dbReference type="ARBA" id="ARBA00047552"/>
    </source>
</evidence>
<evidence type="ECO:0000313" key="17">
    <source>
        <dbReference type="Proteomes" id="UP000004095"/>
    </source>
</evidence>
<keyword evidence="8 12" id="KW-0175">Coiled coil</keyword>
<dbReference type="GO" id="GO:0005524">
    <property type="term" value="F:ATP binding"/>
    <property type="evidence" value="ECO:0007669"/>
    <property type="project" value="UniProtKB-UniRule"/>
</dbReference>
<keyword evidence="7 12" id="KW-0648">Protein biosynthesis</keyword>
<sequence>MGSSTPKTDKIAEKYDPKNVEGKWYQYWLDNKFFSSKPDDREPYTIVIPPPNVTGVLHMGHILNNTIQDVLIRKARMEGKNACWVPGTDHASIATEAKVVRMLREKGIKKSEIGRDKFMEYAWEWKEKYGGIILKQLQTLGASCDWDREAFTMDEKRSEQVLDIFIKLYEDKKIYRGLRMVNWDPVGKTTVSNEEVIHKEEDSTLYYINYRIAEGGGYVTIATTRPETLLGDTAVCVNPEDERYKHLIGKKAIVPLVNREVPIIGDKYVDTSFGTGCLKVTPAHDMNDYDLGKKHNLEVIDIFNEDATLNEAAQIHIGKDRFEVRKDIIEDLKKAGCFIAEIPYKNKVGTSERTGAVIEPRLSKQWFVAMKELCEPALENVLNKNIEFHPASFENMYKSWIDGIQDWCISRQLWWGHRIPAYYLPGNSEEEERFVVAKNLDEALEKAQAIDPGIQKEDLRQEEDVLDTWASSWLWPISVFEPDELDYYYPTTTLVTGFDIIFFWVMRMIIAGYYVKDEKPFKHVYFTGMVRDKMRRKMSKSLGNSPDVFKLMERYGTDGLRYGILSSAAAGNDIMFDTPVPPDNASDAVREAFFEDSKNLDSNICDNGRRFANKIFQSFRLINMWEVDDSLPNPNKVAIEWFEAIFNQELTVIEKSLSEFRISEALTKLYLLFWHNGFCSWYLEMIKPEFDQAVGKSKPIDGETYRFTVDYFERLLNALHPFMPFITEEIWQLIKERGEKDTVCLATYPTPGIQNPELVAQAEVAFEVIQGIRDIRNKKGLKKHEPLKLIVKTDAPELFNKFEQIIQKLAAISEIEFVNDKVAGAVGVVVKNHECFVPLEGKIDVEQERTKLEKELERHKRNLNASTNKLKNERFVNNAKPAVVESERKKLADAEAAIKVLEESLSSL</sequence>
<dbReference type="InterPro" id="IPR019499">
    <property type="entry name" value="Val-tRNA_synth_tRNA-bd"/>
</dbReference>
<feature type="domain" description="Aminoacyl-tRNA synthetase class Ia" evidence="13">
    <location>
        <begin position="23"/>
        <end position="576"/>
    </location>
</feature>
<dbReference type="GO" id="GO:0005829">
    <property type="term" value="C:cytosol"/>
    <property type="evidence" value="ECO:0007669"/>
    <property type="project" value="TreeGrafter"/>
</dbReference>
<dbReference type="InterPro" id="IPR009008">
    <property type="entry name" value="Val/Leu/Ile-tRNA-synth_edit"/>
</dbReference>
<evidence type="ECO:0000256" key="4">
    <source>
        <dbReference type="ARBA" id="ARBA00022598"/>
    </source>
</evidence>
<feature type="domain" description="Methionyl/Valyl/Leucyl/Isoleucyl-tRNA synthetase anticodon-binding" evidence="14">
    <location>
        <begin position="641"/>
        <end position="790"/>
    </location>
</feature>
<dbReference type="InterPro" id="IPR010978">
    <property type="entry name" value="tRNA-bd_arm"/>
</dbReference>
<dbReference type="FunFam" id="3.40.50.620:FF:000032">
    <property type="entry name" value="Valine--tRNA ligase"/>
    <property type="match status" value="1"/>
</dbReference>
<feature type="short sequence motif" description="'KMSKS' region" evidence="12">
    <location>
        <begin position="537"/>
        <end position="541"/>
    </location>
</feature>
<dbReference type="Gene3D" id="2.170.220.10">
    <property type="match status" value="1"/>
</dbReference>
<organism evidence="16 17">
    <name type="scientific">Microscilla marina ATCC 23134</name>
    <dbReference type="NCBI Taxonomy" id="313606"/>
    <lineage>
        <taxon>Bacteria</taxon>
        <taxon>Pseudomonadati</taxon>
        <taxon>Bacteroidota</taxon>
        <taxon>Cytophagia</taxon>
        <taxon>Cytophagales</taxon>
        <taxon>Microscillaceae</taxon>
        <taxon>Microscilla</taxon>
    </lineage>
</organism>
<comment type="subunit">
    <text evidence="2 12">Monomer.</text>
</comment>
<evidence type="ECO:0000259" key="15">
    <source>
        <dbReference type="Pfam" id="PF10458"/>
    </source>
</evidence>
<proteinExistence type="inferred from homology"/>
<evidence type="ECO:0000256" key="7">
    <source>
        <dbReference type="ARBA" id="ARBA00022917"/>
    </source>
</evidence>
<comment type="domain">
    <text evidence="12">The C-terminal coiled-coil domain is crucial for aminoacylation activity.</text>
</comment>
<reference evidence="16 17" key="1">
    <citation type="submission" date="2007-01" db="EMBL/GenBank/DDBJ databases">
        <authorList>
            <person name="Haygood M."/>
            <person name="Podell S."/>
            <person name="Anderson C."/>
            <person name="Hopkinson B."/>
            <person name="Roe K."/>
            <person name="Barbeau K."/>
            <person name="Gaasterland T."/>
            <person name="Ferriera S."/>
            <person name="Johnson J."/>
            <person name="Kravitz S."/>
            <person name="Beeson K."/>
            <person name="Sutton G."/>
            <person name="Rogers Y.-H."/>
            <person name="Friedman R."/>
            <person name="Frazier M."/>
            <person name="Venter J.C."/>
        </authorList>
    </citation>
    <scope>NUCLEOTIDE SEQUENCE [LARGE SCALE GENOMIC DNA]</scope>
    <source>
        <strain evidence="16 17">ATCC 23134</strain>
    </source>
</reference>
<evidence type="ECO:0000313" key="16">
    <source>
        <dbReference type="EMBL" id="EAY25274.1"/>
    </source>
</evidence>
<dbReference type="GO" id="GO:0006438">
    <property type="term" value="P:valyl-tRNA aminoacylation"/>
    <property type="evidence" value="ECO:0007669"/>
    <property type="project" value="UniProtKB-UniRule"/>
</dbReference>
<dbReference type="CDD" id="cd00817">
    <property type="entry name" value="ValRS_core"/>
    <property type="match status" value="1"/>
</dbReference>
<dbReference type="FunFam" id="3.90.740.10:FF:000010">
    <property type="entry name" value="Valine--tRNA ligase"/>
    <property type="match status" value="1"/>
</dbReference>
<keyword evidence="17" id="KW-1185">Reference proteome</keyword>
<dbReference type="AlphaFoldDB" id="A1ZWD4"/>
<dbReference type="CDD" id="cd07962">
    <property type="entry name" value="Anticodon_Ia_Val"/>
    <property type="match status" value="1"/>
</dbReference>
<comment type="subcellular location">
    <subcellularLocation>
        <location evidence="1 12">Cytoplasm</location>
    </subcellularLocation>
</comment>
<evidence type="ECO:0000256" key="12">
    <source>
        <dbReference type="HAMAP-Rule" id="MF_02004"/>
    </source>
</evidence>
<dbReference type="GO" id="GO:0002161">
    <property type="term" value="F:aminoacyl-tRNA deacylase activity"/>
    <property type="evidence" value="ECO:0007669"/>
    <property type="project" value="InterPro"/>
</dbReference>
<protein>
    <recommendedName>
        <fullName evidence="12">Valine--tRNA ligase</fullName>
        <ecNumber evidence="12">6.1.1.9</ecNumber>
    </recommendedName>
    <alternativeName>
        <fullName evidence="12">Valyl-tRNA synthetase</fullName>
        <shortName evidence="12">ValRS</shortName>
    </alternativeName>
</protein>
<keyword evidence="5 12" id="KW-0547">Nucleotide-binding</keyword>
<comment type="similarity">
    <text evidence="11 12">Belongs to the class-I aminoacyl-tRNA synthetase family. ValS type 1 subfamily.</text>
</comment>
<feature type="domain" description="Valyl-tRNA synthetase tRNA-binding arm" evidence="15">
    <location>
        <begin position="844"/>
        <end position="908"/>
    </location>
</feature>
<dbReference type="InterPro" id="IPR002300">
    <property type="entry name" value="aa-tRNA-synth_Ia"/>
</dbReference>
<dbReference type="SUPFAM" id="SSF46589">
    <property type="entry name" value="tRNA-binding arm"/>
    <property type="match status" value="1"/>
</dbReference>
<evidence type="ECO:0000256" key="1">
    <source>
        <dbReference type="ARBA" id="ARBA00004496"/>
    </source>
</evidence>
<dbReference type="OrthoDB" id="9810365at2"/>
<dbReference type="NCBIfam" id="NF004349">
    <property type="entry name" value="PRK05729.1"/>
    <property type="match status" value="1"/>
</dbReference>
<comment type="catalytic activity">
    <reaction evidence="10 12">
        <text>tRNA(Val) + L-valine + ATP = L-valyl-tRNA(Val) + AMP + diphosphate</text>
        <dbReference type="Rhea" id="RHEA:10704"/>
        <dbReference type="Rhea" id="RHEA-COMP:9672"/>
        <dbReference type="Rhea" id="RHEA-COMP:9708"/>
        <dbReference type="ChEBI" id="CHEBI:30616"/>
        <dbReference type="ChEBI" id="CHEBI:33019"/>
        <dbReference type="ChEBI" id="CHEBI:57762"/>
        <dbReference type="ChEBI" id="CHEBI:78442"/>
        <dbReference type="ChEBI" id="CHEBI:78537"/>
        <dbReference type="ChEBI" id="CHEBI:456215"/>
        <dbReference type="EC" id="6.1.1.9"/>
    </reaction>
</comment>
<evidence type="ECO:0000256" key="5">
    <source>
        <dbReference type="ARBA" id="ARBA00022741"/>
    </source>
</evidence>
<dbReference type="FunFam" id="1.10.287.380:FF:000001">
    <property type="entry name" value="Valine--tRNA ligase"/>
    <property type="match status" value="1"/>
</dbReference>
<dbReference type="Gene3D" id="3.90.740.10">
    <property type="entry name" value="Valyl/Leucyl/Isoleucyl-tRNA synthetase, editing domain"/>
    <property type="match status" value="1"/>
</dbReference>
<evidence type="ECO:0000256" key="9">
    <source>
        <dbReference type="ARBA" id="ARBA00023146"/>
    </source>
</evidence>
<dbReference type="InterPro" id="IPR014729">
    <property type="entry name" value="Rossmann-like_a/b/a_fold"/>
</dbReference>
<dbReference type="InterPro" id="IPR001412">
    <property type="entry name" value="aa-tRNA-synth_I_CS"/>
</dbReference>
<evidence type="ECO:0000256" key="8">
    <source>
        <dbReference type="ARBA" id="ARBA00023054"/>
    </source>
</evidence>
<dbReference type="RefSeq" id="WP_002703058.1">
    <property type="nucleotide sequence ID" value="NZ_AAWS01000051.1"/>
</dbReference>
<accession>A1ZWD4</accession>
<dbReference type="SUPFAM" id="SSF52374">
    <property type="entry name" value="Nucleotidylyl transferase"/>
    <property type="match status" value="1"/>
</dbReference>
<gene>
    <name evidence="12" type="primary">valS</name>
    <name evidence="16" type="ORF">M23134_02744</name>
</gene>
<dbReference type="PANTHER" id="PTHR11946:SF109">
    <property type="entry name" value="VALINE--TRNA LIGASE"/>
    <property type="match status" value="1"/>
</dbReference>
<dbReference type="InterPro" id="IPR037118">
    <property type="entry name" value="Val-tRNA_synth_C_sf"/>
</dbReference>
<dbReference type="EMBL" id="AAWS01000051">
    <property type="protein sequence ID" value="EAY25274.1"/>
    <property type="molecule type" value="Genomic_DNA"/>
</dbReference>
<dbReference type="InterPro" id="IPR013155">
    <property type="entry name" value="M/V/L/I-tRNA-synth_anticd-bd"/>
</dbReference>
<keyword evidence="9 12" id="KW-0030">Aminoacyl-tRNA synthetase</keyword>
<evidence type="ECO:0000256" key="2">
    <source>
        <dbReference type="ARBA" id="ARBA00011245"/>
    </source>
</evidence>
<dbReference type="SUPFAM" id="SSF50677">
    <property type="entry name" value="ValRS/IleRS/LeuRS editing domain"/>
    <property type="match status" value="1"/>
</dbReference>
<feature type="binding site" evidence="12">
    <location>
        <position position="540"/>
    </location>
    <ligand>
        <name>ATP</name>
        <dbReference type="ChEBI" id="CHEBI:30616"/>
    </ligand>
</feature>
<feature type="coiled-coil region" evidence="12">
    <location>
        <begin position="842"/>
        <end position="904"/>
    </location>
</feature>
<comment type="caution">
    <text evidence="16">The sequence shown here is derived from an EMBL/GenBank/DDBJ whole genome shotgun (WGS) entry which is preliminary data.</text>
</comment>